<name>A0ABR6ZJA2_9BURK</name>
<sequence>MKTTKQRLIAGIFCALFSSGVLSPALAADVDPTTIAQRGDPERWYQEETTPMAYFKTLKKEAEAVHQLSVVACKQMDRTQQNQCLREARNTMQQDMADAYRKSGIRPR</sequence>
<keyword evidence="1" id="KW-0732">Signal</keyword>
<keyword evidence="3" id="KW-1185">Reference proteome</keyword>
<dbReference type="Proteomes" id="UP000646911">
    <property type="component" value="Unassembled WGS sequence"/>
</dbReference>
<evidence type="ECO:0000313" key="2">
    <source>
        <dbReference type="EMBL" id="MBC3911327.1"/>
    </source>
</evidence>
<proteinExistence type="predicted"/>
<feature type="chain" id="PRO_5045443166" evidence="1">
    <location>
        <begin position="28"/>
        <end position="108"/>
    </location>
</feature>
<reference evidence="2 3" key="1">
    <citation type="submission" date="2020-08" db="EMBL/GenBank/DDBJ databases">
        <title>Novel species isolated from subtropical streams in China.</title>
        <authorList>
            <person name="Lu H."/>
        </authorList>
    </citation>
    <scope>NUCLEOTIDE SEQUENCE [LARGE SCALE GENOMIC DNA]</scope>
    <source>
        <strain evidence="2 3">NL8W</strain>
    </source>
</reference>
<organism evidence="2 3">
    <name type="scientific">Undibacterium umbellatum</name>
    <dbReference type="NCBI Taxonomy" id="2762300"/>
    <lineage>
        <taxon>Bacteria</taxon>
        <taxon>Pseudomonadati</taxon>
        <taxon>Pseudomonadota</taxon>
        <taxon>Betaproteobacteria</taxon>
        <taxon>Burkholderiales</taxon>
        <taxon>Oxalobacteraceae</taxon>
        <taxon>Undibacterium</taxon>
    </lineage>
</organism>
<evidence type="ECO:0000256" key="1">
    <source>
        <dbReference type="SAM" id="SignalP"/>
    </source>
</evidence>
<feature type="signal peptide" evidence="1">
    <location>
        <begin position="1"/>
        <end position="27"/>
    </location>
</feature>
<dbReference type="EMBL" id="JACOFX010000029">
    <property type="protein sequence ID" value="MBC3911327.1"/>
    <property type="molecule type" value="Genomic_DNA"/>
</dbReference>
<gene>
    <name evidence="2" type="ORF">H8L47_27575</name>
</gene>
<dbReference type="RefSeq" id="WP_186957033.1">
    <property type="nucleotide sequence ID" value="NZ_JACOFX010000029.1"/>
</dbReference>
<comment type="caution">
    <text evidence="2">The sequence shown here is derived from an EMBL/GenBank/DDBJ whole genome shotgun (WGS) entry which is preliminary data.</text>
</comment>
<accession>A0ABR6ZJA2</accession>
<protein>
    <submittedName>
        <fullName evidence="2">Uncharacterized protein</fullName>
    </submittedName>
</protein>
<evidence type="ECO:0000313" key="3">
    <source>
        <dbReference type="Proteomes" id="UP000646911"/>
    </source>
</evidence>